<protein>
    <recommendedName>
        <fullName evidence="4">NmrA-like domain-containing protein</fullName>
    </recommendedName>
</protein>
<dbReference type="GO" id="GO:0016491">
    <property type="term" value="F:oxidoreductase activity"/>
    <property type="evidence" value="ECO:0007669"/>
    <property type="project" value="UniProtKB-KW"/>
</dbReference>
<dbReference type="Gene3D" id="3.90.25.10">
    <property type="entry name" value="UDP-galactose 4-epimerase, domain 1"/>
    <property type="match status" value="1"/>
</dbReference>
<dbReference type="SUPFAM" id="SSF51735">
    <property type="entry name" value="NAD(P)-binding Rossmann-fold domains"/>
    <property type="match status" value="1"/>
</dbReference>
<sequence length="336" mass="37157">MTVVAVAGGTGDIGRLIVDALITRGKHRLYIMSRKAPPNTQYTRDPSGELYNPVLVTDYADEGALSTMLEEKSIHTIISALPLGSQEASSAQQRLIRAADASKCVRRFAPSEFNVDYDLPDSILPYPDKRFHARARRELEKTTLEYTLFVCGMFMDYYGMPNIESPLKPTYSILDLQYNRAVVPGDGQAILITTMAKDVARYVAAAVDLPDWPKVMTIIGSRLSVSELVDLAVEIKQPVRVQVEYYPVKEYSMHRVPILPSNNTVVDDFPGKEEGLRSLLCDLDAAIALGAYDISRIKGCVDLVKLIGDVEGKPMTIRQLLEESCGLKHPSDMASV</sequence>
<dbReference type="InterPro" id="IPR036291">
    <property type="entry name" value="NAD(P)-bd_dom_sf"/>
</dbReference>
<evidence type="ECO:0000256" key="1">
    <source>
        <dbReference type="ARBA" id="ARBA00005725"/>
    </source>
</evidence>
<name>A0A9P5HDV3_9HYPO</name>
<evidence type="ECO:0000256" key="3">
    <source>
        <dbReference type="ARBA" id="ARBA00023002"/>
    </source>
</evidence>
<gene>
    <name evidence="5" type="ORF">G7Z17_g4458</name>
</gene>
<keyword evidence="3" id="KW-0560">Oxidoreductase</keyword>
<keyword evidence="2" id="KW-0521">NADP</keyword>
<feature type="domain" description="NmrA-like" evidence="4">
    <location>
        <begin position="3"/>
        <end position="231"/>
    </location>
</feature>
<proteinExistence type="inferred from homology"/>
<evidence type="ECO:0000259" key="4">
    <source>
        <dbReference type="Pfam" id="PF05368"/>
    </source>
</evidence>
<dbReference type="EMBL" id="JAANBB010000064">
    <property type="protein sequence ID" value="KAF7552242.1"/>
    <property type="molecule type" value="Genomic_DNA"/>
</dbReference>
<keyword evidence="6" id="KW-1185">Reference proteome</keyword>
<dbReference type="InterPro" id="IPR008030">
    <property type="entry name" value="NmrA-like"/>
</dbReference>
<comment type="caution">
    <text evidence="5">The sequence shown here is derived from an EMBL/GenBank/DDBJ whole genome shotgun (WGS) entry which is preliminary data.</text>
</comment>
<dbReference type="PANTHER" id="PTHR47706:SF4">
    <property type="entry name" value="NMRA-LIKE DOMAIN-CONTAINING PROTEIN"/>
    <property type="match status" value="1"/>
</dbReference>
<evidence type="ECO:0000256" key="2">
    <source>
        <dbReference type="ARBA" id="ARBA00022857"/>
    </source>
</evidence>
<comment type="similarity">
    <text evidence="1">Belongs to the NmrA-type oxidoreductase family. Isoflavone reductase subfamily.</text>
</comment>
<evidence type="ECO:0000313" key="5">
    <source>
        <dbReference type="EMBL" id="KAF7552242.1"/>
    </source>
</evidence>
<dbReference type="AlphaFoldDB" id="A0A9P5HDV3"/>
<dbReference type="InterPro" id="IPR051609">
    <property type="entry name" value="NmrA/Isoflavone_reductase-like"/>
</dbReference>
<dbReference type="PANTHER" id="PTHR47706">
    <property type="entry name" value="NMRA-LIKE FAMILY PROTEIN"/>
    <property type="match status" value="1"/>
</dbReference>
<reference evidence="5" key="1">
    <citation type="submission" date="2020-03" db="EMBL/GenBank/DDBJ databases">
        <title>Draft Genome Sequence of Cylindrodendrum hubeiense.</title>
        <authorList>
            <person name="Buettner E."/>
            <person name="Kellner H."/>
        </authorList>
    </citation>
    <scope>NUCLEOTIDE SEQUENCE</scope>
    <source>
        <strain evidence="5">IHI 201604</strain>
    </source>
</reference>
<dbReference type="Pfam" id="PF05368">
    <property type="entry name" value="NmrA"/>
    <property type="match status" value="1"/>
</dbReference>
<dbReference type="Proteomes" id="UP000722485">
    <property type="component" value="Unassembled WGS sequence"/>
</dbReference>
<accession>A0A9P5HDV3</accession>
<evidence type="ECO:0000313" key="6">
    <source>
        <dbReference type="Proteomes" id="UP000722485"/>
    </source>
</evidence>
<dbReference type="Gene3D" id="3.40.50.720">
    <property type="entry name" value="NAD(P)-binding Rossmann-like Domain"/>
    <property type="match status" value="1"/>
</dbReference>
<dbReference type="OrthoDB" id="10000533at2759"/>
<organism evidence="5 6">
    <name type="scientific">Cylindrodendrum hubeiense</name>
    <dbReference type="NCBI Taxonomy" id="595255"/>
    <lineage>
        <taxon>Eukaryota</taxon>
        <taxon>Fungi</taxon>
        <taxon>Dikarya</taxon>
        <taxon>Ascomycota</taxon>
        <taxon>Pezizomycotina</taxon>
        <taxon>Sordariomycetes</taxon>
        <taxon>Hypocreomycetidae</taxon>
        <taxon>Hypocreales</taxon>
        <taxon>Nectriaceae</taxon>
        <taxon>Cylindrodendrum</taxon>
    </lineage>
</organism>